<accession>A0A917RAG2</accession>
<dbReference type="AlphaFoldDB" id="A0A917RAG2"/>
<feature type="region of interest" description="Disordered" evidence="1">
    <location>
        <begin position="1"/>
        <end position="48"/>
    </location>
</feature>
<keyword evidence="3" id="KW-1185">Reference proteome</keyword>
<gene>
    <name evidence="2" type="ORF">GCM10010094_67690</name>
</gene>
<comment type="caution">
    <text evidence="2">The sequence shown here is derived from an EMBL/GenBank/DDBJ whole genome shotgun (WGS) entry which is preliminary data.</text>
</comment>
<dbReference type="EMBL" id="BMPQ01000023">
    <property type="protein sequence ID" value="GGK97307.1"/>
    <property type="molecule type" value="Genomic_DNA"/>
</dbReference>
<reference evidence="2" key="2">
    <citation type="submission" date="2020-09" db="EMBL/GenBank/DDBJ databases">
        <authorList>
            <person name="Sun Q."/>
            <person name="Ohkuma M."/>
        </authorList>
    </citation>
    <scope>NUCLEOTIDE SEQUENCE</scope>
    <source>
        <strain evidence="2">JCM 3035</strain>
    </source>
</reference>
<reference evidence="2" key="1">
    <citation type="journal article" date="2014" name="Int. J. Syst. Evol. Microbiol.">
        <title>Complete genome sequence of Corynebacterium casei LMG S-19264T (=DSM 44701T), isolated from a smear-ripened cheese.</title>
        <authorList>
            <consortium name="US DOE Joint Genome Institute (JGI-PGF)"/>
            <person name="Walter F."/>
            <person name="Albersmeier A."/>
            <person name="Kalinowski J."/>
            <person name="Ruckert C."/>
        </authorList>
    </citation>
    <scope>NUCLEOTIDE SEQUENCE</scope>
    <source>
        <strain evidence="2">JCM 3035</strain>
    </source>
</reference>
<dbReference type="Proteomes" id="UP000637788">
    <property type="component" value="Unassembled WGS sequence"/>
</dbReference>
<sequence length="68" mass="7552">MPHRVTRRTPNSLQCFEQGGQDDGGDGVGQSGLRQERSRGAPGHLRGLSESGWKTYLPAIPYRRMREG</sequence>
<organism evidence="2 3">
    <name type="scientific">Streptomyces flaveus</name>
    <dbReference type="NCBI Taxonomy" id="66370"/>
    <lineage>
        <taxon>Bacteria</taxon>
        <taxon>Bacillati</taxon>
        <taxon>Actinomycetota</taxon>
        <taxon>Actinomycetes</taxon>
        <taxon>Kitasatosporales</taxon>
        <taxon>Streptomycetaceae</taxon>
        <taxon>Streptomyces</taxon>
        <taxon>Streptomyces aurantiacus group</taxon>
    </lineage>
</organism>
<evidence type="ECO:0000313" key="2">
    <source>
        <dbReference type="EMBL" id="GGK97307.1"/>
    </source>
</evidence>
<proteinExistence type="predicted"/>
<evidence type="ECO:0000256" key="1">
    <source>
        <dbReference type="SAM" id="MobiDB-lite"/>
    </source>
</evidence>
<protein>
    <submittedName>
        <fullName evidence="2">Uncharacterized protein</fullName>
    </submittedName>
</protein>
<evidence type="ECO:0000313" key="3">
    <source>
        <dbReference type="Proteomes" id="UP000637788"/>
    </source>
</evidence>
<name>A0A917RAG2_9ACTN</name>